<feature type="transmembrane region" description="Helical" evidence="8">
    <location>
        <begin position="30"/>
        <end position="54"/>
    </location>
</feature>
<evidence type="ECO:0000256" key="6">
    <source>
        <dbReference type="ARBA" id="ARBA00023170"/>
    </source>
</evidence>
<dbReference type="InterPro" id="IPR000276">
    <property type="entry name" value="GPCR_Rhodpsn"/>
</dbReference>
<feature type="transmembrane region" description="Helical" evidence="8">
    <location>
        <begin position="237"/>
        <end position="258"/>
    </location>
</feature>
<dbReference type="Gene3D" id="1.20.1070.10">
    <property type="entry name" value="Rhodopsin 7-helix transmembrane proteins"/>
    <property type="match status" value="1"/>
</dbReference>
<dbReference type="InterPro" id="IPR017452">
    <property type="entry name" value="GPCR_Rhodpsn_7TM"/>
</dbReference>
<dbReference type="PROSITE" id="PS50262">
    <property type="entry name" value="G_PROTEIN_RECEP_F1_2"/>
    <property type="match status" value="1"/>
</dbReference>
<evidence type="ECO:0000256" key="5">
    <source>
        <dbReference type="ARBA" id="ARBA00023136"/>
    </source>
</evidence>
<reference evidence="10" key="1">
    <citation type="submission" date="2025-08" db="UniProtKB">
        <authorList>
            <consortium name="Ensembl"/>
        </authorList>
    </citation>
    <scope>IDENTIFICATION</scope>
</reference>
<evidence type="ECO:0000256" key="4">
    <source>
        <dbReference type="ARBA" id="ARBA00023040"/>
    </source>
</evidence>
<evidence type="ECO:0000313" key="11">
    <source>
        <dbReference type="Proteomes" id="UP000694621"/>
    </source>
</evidence>
<evidence type="ECO:0000256" key="2">
    <source>
        <dbReference type="ARBA" id="ARBA00022692"/>
    </source>
</evidence>
<dbReference type="InterPro" id="IPR047160">
    <property type="entry name" value="GP183-like"/>
</dbReference>
<feature type="transmembrane region" description="Helical" evidence="8">
    <location>
        <begin position="192"/>
        <end position="217"/>
    </location>
</feature>
<feature type="domain" description="G-protein coupled receptors family 1 profile" evidence="9">
    <location>
        <begin position="43"/>
        <end position="286"/>
    </location>
</feature>
<sequence length="297" mass="34213">ETDTFIITVNWMLRILNAVNKPLSQSSHRIALIIIYTVVLVTGTVGLVIMIRVLKTNLRSWTTIAFLNLLLAHVIFLLTVPFRIHYYVTNHWSLSPLTCKIVSAMIHLHMYVVFVIYVAILVTRFVQYYKKTDRMEFYRRLHALAASVGIWSILIIVGPIILSKYGTKKPEENKCFNFGQQAIEGSVFGFNIFLSVVIILVSCILGVIVGIILYSLIKKYGAACRNQQEFWAQMRNINLIIIIFICLVPYHLFRFYYLTHTQDMEESNEVFLSITTLTCTDMLLIFTKMGIFQVCGF</sequence>
<keyword evidence="2 8" id="KW-0812">Transmembrane</keyword>
<keyword evidence="7" id="KW-0807">Transducer</keyword>
<dbReference type="GO" id="GO:0004930">
    <property type="term" value="F:G protein-coupled receptor activity"/>
    <property type="evidence" value="ECO:0007669"/>
    <property type="project" value="UniProtKB-KW"/>
</dbReference>
<accession>A0A8B9HYG1</accession>
<feature type="transmembrane region" description="Helical" evidence="8">
    <location>
        <begin position="66"/>
        <end position="88"/>
    </location>
</feature>
<dbReference type="GO" id="GO:0008142">
    <property type="term" value="F:oxysterol binding"/>
    <property type="evidence" value="ECO:0007669"/>
    <property type="project" value="InterPro"/>
</dbReference>
<dbReference type="AlphaFoldDB" id="A0A8B9HYG1"/>
<feature type="transmembrane region" description="Helical" evidence="8">
    <location>
        <begin position="270"/>
        <end position="291"/>
    </location>
</feature>
<keyword evidence="5 8" id="KW-0472">Membrane</keyword>
<evidence type="ECO:0000256" key="3">
    <source>
        <dbReference type="ARBA" id="ARBA00022989"/>
    </source>
</evidence>
<feature type="transmembrane region" description="Helical" evidence="8">
    <location>
        <begin position="108"/>
        <end position="129"/>
    </location>
</feature>
<evidence type="ECO:0000259" key="9">
    <source>
        <dbReference type="PROSITE" id="PS50262"/>
    </source>
</evidence>
<dbReference type="PRINTS" id="PR00237">
    <property type="entry name" value="GPCRRHODOPSN"/>
</dbReference>
<evidence type="ECO:0000256" key="8">
    <source>
        <dbReference type="SAM" id="Phobius"/>
    </source>
</evidence>
<keyword evidence="4" id="KW-0297">G-protein coupled receptor</keyword>
<evidence type="ECO:0000256" key="7">
    <source>
        <dbReference type="ARBA" id="ARBA00023224"/>
    </source>
</evidence>
<dbReference type="PANTHER" id="PTHR24237:SF35">
    <property type="entry name" value="G-PROTEIN COUPLED RECEPTOR 141-RELATED"/>
    <property type="match status" value="1"/>
</dbReference>
<dbReference type="PANTHER" id="PTHR24237">
    <property type="entry name" value="G-PROTEIN COUPLED RECEPTOR"/>
    <property type="match status" value="1"/>
</dbReference>
<protein>
    <recommendedName>
        <fullName evidence="9">G-protein coupled receptors family 1 profile domain-containing protein</fullName>
    </recommendedName>
</protein>
<dbReference type="Ensembl" id="ENSAMXT00005020884.1">
    <property type="protein sequence ID" value="ENSAMXP00005018899.1"/>
    <property type="gene ID" value="ENSAMXG00005009820.1"/>
</dbReference>
<name>A0A8B9HYG1_ASTMX</name>
<dbReference type="SUPFAM" id="SSF81321">
    <property type="entry name" value="Family A G protein-coupled receptor-like"/>
    <property type="match status" value="1"/>
</dbReference>
<dbReference type="Proteomes" id="UP000694621">
    <property type="component" value="Unplaced"/>
</dbReference>
<keyword evidence="6" id="KW-0675">Receptor</keyword>
<comment type="subcellular location">
    <subcellularLocation>
        <location evidence="1">Membrane</location>
        <topology evidence="1">Multi-pass membrane protein</topology>
    </subcellularLocation>
</comment>
<proteinExistence type="predicted"/>
<evidence type="ECO:0000256" key="1">
    <source>
        <dbReference type="ARBA" id="ARBA00004141"/>
    </source>
</evidence>
<organism evidence="10 11">
    <name type="scientific">Astyanax mexicanus</name>
    <name type="common">Blind cave fish</name>
    <name type="synonym">Astyanax fasciatus mexicanus</name>
    <dbReference type="NCBI Taxonomy" id="7994"/>
    <lineage>
        <taxon>Eukaryota</taxon>
        <taxon>Metazoa</taxon>
        <taxon>Chordata</taxon>
        <taxon>Craniata</taxon>
        <taxon>Vertebrata</taxon>
        <taxon>Euteleostomi</taxon>
        <taxon>Actinopterygii</taxon>
        <taxon>Neopterygii</taxon>
        <taxon>Teleostei</taxon>
        <taxon>Ostariophysi</taxon>
        <taxon>Characiformes</taxon>
        <taxon>Characoidei</taxon>
        <taxon>Acestrorhamphidae</taxon>
        <taxon>Acestrorhamphinae</taxon>
        <taxon>Astyanax</taxon>
    </lineage>
</organism>
<dbReference type="GO" id="GO:0016020">
    <property type="term" value="C:membrane"/>
    <property type="evidence" value="ECO:0007669"/>
    <property type="project" value="UniProtKB-SubCell"/>
</dbReference>
<dbReference type="Pfam" id="PF00001">
    <property type="entry name" value="7tm_1"/>
    <property type="match status" value="1"/>
</dbReference>
<feature type="transmembrane region" description="Helical" evidence="8">
    <location>
        <begin position="141"/>
        <end position="162"/>
    </location>
</feature>
<keyword evidence="3 8" id="KW-1133">Transmembrane helix</keyword>
<evidence type="ECO:0000313" key="10">
    <source>
        <dbReference type="Ensembl" id="ENSAMXP00005018899.1"/>
    </source>
</evidence>